<dbReference type="PANTHER" id="PTHR30137">
    <property type="entry name" value="LUCIFERASE-LIKE MONOOXYGENASE"/>
    <property type="match status" value="1"/>
</dbReference>
<feature type="domain" description="Luciferase-like" evidence="1">
    <location>
        <begin position="1"/>
        <end position="292"/>
    </location>
</feature>
<proteinExistence type="predicted"/>
<dbReference type="InterPro" id="IPR036661">
    <property type="entry name" value="Luciferase-like_sf"/>
</dbReference>
<dbReference type="Gene3D" id="3.20.20.30">
    <property type="entry name" value="Luciferase-like domain"/>
    <property type="match status" value="1"/>
</dbReference>
<dbReference type="EMBL" id="FAXA01000460">
    <property type="protein sequence ID" value="CUV03715.1"/>
    <property type="molecule type" value="Genomic_DNA"/>
</dbReference>
<dbReference type="Pfam" id="PF00296">
    <property type="entry name" value="Bac_luciferase"/>
    <property type="match status" value="1"/>
</dbReference>
<dbReference type="GO" id="GO:0005829">
    <property type="term" value="C:cytosol"/>
    <property type="evidence" value="ECO:0007669"/>
    <property type="project" value="TreeGrafter"/>
</dbReference>
<dbReference type="AlphaFoldDB" id="A0A160VDG5"/>
<gene>
    <name evidence="2" type="ORF">MGWOODY_Clf1623</name>
</gene>
<keyword evidence="2" id="KW-0503">Monooxygenase</keyword>
<dbReference type="GO" id="GO:0016705">
    <property type="term" value="F:oxidoreductase activity, acting on paired donors, with incorporation or reduction of molecular oxygen"/>
    <property type="evidence" value="ECO:0007669"/>
    <property type="project" value="InterPro"/>
</dbReference>
<sequence>MIFGVMLIGPFDGEIEPQEIYRHSLSQAKVAVENNFDALFTAQHYVSGPAAAMMQPLVLLSNLAALSAGLYTGSAIFLLPLHHPLAIAEQTATLDIVSGGKFLFGVGQGYRDLEFESFGIRKKDRSRRMIEGVELIRKLWTEDDVEFQGDFFSIKAATIAPKPIRIGGPPILAGADILKTVERVPSFADHWIASRRHTKPFLRQALPIYQEALKQLRKDYKGLFLFRDLCVADNSVEAERRIKDAYERMYQVYDRWGQPGERYDLGFEQLKKDRLIVGSPEEVAEQVIEYHREFDVGAMNFCVHWPGMDPQYTLETIRLFGEKVIPEIKRTIGDQDMFA</sequence>
<name>A0A160VDG5_9ZZZZ</name>
<keyword evidence="2" id="KW-0560">Oxidoreductase</keyword>
<accession>A0A160VDG5</accession>
<dbReference type="InterPro" id="IPR011251">
    <property type="entry name" value="Luciferase-like_dom"/>
</dbReference>
<protein>
    <submittedName>
        <fullName evidence="2">Coenzyme F420-dependent N5,N10-methylene tetrahydromethanopterin reductase and related flavin-dependent oxidoreductases sulfonate monooxygenase</fullName>
    </submittedName>
</protein>
<reference evidence="2" key="1">
    <citation type="submission" date="2015-10" db="EMBL/GenBank/DDBJ databases">
        <authorList>
            <person name="Gilbert D.G."/>
        </authorList>
    </citation>
    <scope>NUCLEOTIDE SEQUENCE</scope>
</reference>
<dbReference type="SUPFAM" id="SSF51679">
    <property type="entry name" value="Bacterial luciferase-like"/>
    <property type="match status" value="1"/>
</dbReference>
<dbReference type="GO" id="GO:0004497">
    <property type="term" value="F:monooxygenase activity"/>
    <property type="evidence" value="ECO:0007669"/>
    <property type="project" value="UniProtKB-KW"/>
</dbReference>
<organism evidence="2">
    <name type="scientific">hydrothermal vent metagenome</name>
    <dbReference type="NCBI Taxonomy" id="652676"/>
    <lineage>
        <taxon>unclassified sequences</taxon>
        <taxon>metagenomes</taxon>
        <taxon>ecological metagenomes</taxon>
    </lineage>
</organism>
<evidence type="ECO:0000259" key="1">
    <source>
        <dbReference type="Pfam" id="PF00296"/>
    </source>
</evidence>
<evidence type="ECO:0000313" key="2">
    <source>
        <dbReference type="EMBL" id="CUV03715.1"/>
    </source>
</evidence>
<dbReference type="InterPro" id="IPR050766">
    <property type="entry name" value="Bact_Lucif_Oxidored"/>
</dbReference>
<dbReference type="PANTHER" id="PTHR30137:SF6">
    <property type="entry name" value="LUCIFERASE-LIKE MONOOXYGENASE"/>
    <property type="match status" value="1"/>
</dbReference>